<dbReference type="EMBL" id="CP123967">
    <property type="protein sequence ID" value="WGT46539.1"/>
    <property type="molecule type" value="Genomic_DNA"/>
</dbReference>
<dbReference type="InterPro" id="IPR009057">
    <property type="entry name" value="Homeodomain-like_sf"/>
</dbReference>
<feature type="DNA-binding region" description="H-T-H motif" evidence="2">
    <location>
        <begin position="28"/>
        <end position="47"/>
    </location>
</feature>
<evidence type="ECO:0000313" key="5">
    <source>
        <dbReference type="Proteomes" id="UP001244136"/>
    </source>
</evidence>
<keyword evidence="1 2" id="KW-0238">DNA-binding</keyword>
<evidence type="ECO:0000256" key="1">
    <source>
        <dbReference type="ARBA" id="ARBA00023125"/>
    </source>
</evidence>
<dbReference type="Gene3D" id="1.10.357.10">
    <property type="entry name" value="Tetracycline Repressor, domain 2"/>
    <property type="match status" value="1"/>
</dbReference>
<dbReference type="InterPro" id="IPR041484">
    <property type="entry name" value="TetR_C_25"/>
</dbReference>
<protein>
    <submittedName>
        <fullName evidence="4">TetR family transcriptional regulator</fullName>
    </submittedName>
</protein>
<evidence type="ECO:0000256" key="2">
    <source>
        <dbReference type="PROSITE-ProRule" id="PRU00335"/>
    </source>
</evidence>
<proteinExistence type="predicted"/>
<accession>A0ABY8PVQ1</accession>
<evidence type="ECO:0000313" key="4">
    <source>
        <dbReference type="EMBL" id="WGT46539.1"/>
    </source>
</evidence>
<keyword evidence="5" id="KW-1185">Reference proteome</keyword>
<reference evidence="4 5" key="1">
    <citation type="journal article" date="2008" name="Int. J. Syst. Evol. Microbiol.">
        <title>Tessaracoccus flavescens sp. nov., isolated from marine sediment.</title>
        <authorList>
            <person name="Lee D.W."/>
            <person name="Lee S.D."/>
        </authorList>
    </citation>
    <scope>NUCLEOTIDE SEQUENCE [LARGE SCALE GENOMIC DNA]</scope>
    <source>
        <strain evidence="4 5">T21</strain>
    </source>
</reference>
<dbReference type="SUPFAM" id="SSF46689">
    <property type="entry name" value="Homeodomain-like"/>
    <property type="match status" value="1"/>
</dbReference>
<dbReference type="Pfam" id="PF00440">
    <property type="entry name" value="TetR_N"/>
    <property type="match status" value="1"/>
</dbReference>
<dbReference type="PROSITE" id="PS50977">
    <property type="entry name" value="HTH_TETR_2"/>
    <property type="match status" value="1"/>
</dbReference>
<feature type="domain" description="HTH tetR-type" evidence="3">
    <location>
        <begin position="5"/>
        <end position="65"/>
    </location>
</feature>
<dbReference type="RefSeq" id="WP_281144308.1">
    <property type="nucleotide sequence ID" value="NZ_CP123967.1"/>
</dbReference>
<sequence length="212" mass="22387">MAEDLTARARLRDAGIALVAEGGTASLSARAVAERAGVTPGLIRHHFGSMAGLLESCDDHVAAIIRDRKGEGMAQGLGFDAVAALRDAGNQTVMAYLARRIPDDAPAIAQLVDQIVDDAVGYLRVGQESGLVTATDDDRGRAAILTMFSLGSLTMHRHLARHFGVDITSADLVAQPGYPRYLLAMVDALGAVIEPGALETYRTAIAQLREKP</sequence>
<organism evidence="4 5">
    <name type="scientific">Tessaracoccus lacteus</name>
    <dbReference type="NCBI Taxonomy" id="3041766"/>
    <lineage>
        <taxon>Bacteria</taxon>
        <taxon>Bacillati</taxon>
        <taxon>Actinomycetota</taxon>
        <taxon>Actinomycetes</taxon>
        <taxon>Propionibacteriales</taxon>
        <taxon>Propionibacteriaceae</taxon>
        <taxon>Tessaracoccus</taxon>
    </lineage>
</organism>
<dbReference type="Pfam" id="PF17933">
    <property type="entry name" value="TetR_C_25"/>
    <property type="match status" value="1"/>
</dbReference>
<gene>
    <name evidence="4" type="ORF">QH948_10320</name>
</gene>
<dbReference type="InterPro" id="IPR001647">
    <property type="entry name" value="HTH_TetR"/>
</dbReference>
<name>A0ABY8PVQ1_9ACTN</name>
<dbReference type="Proteomes" id="UP001244136">
    <property type="component" value="Chromosome"/>
</dbReference>
<evidence type="ECO:0000259" key="3">
    <source>
        <dbReference type="PROSITE" id="PS50977"/>
    </source>
</evidence>